<dbReference type="OrthoDB" id="10378433at2759"/>
<evidence type="ECO:0000256" key="1">
    <source>
        <dbReference type="SAM" id="Phobius"/>
    </source>
</evidence>
<feature type="transmembrane region" description="Helical" evidence="1">
    <location>
        <begin position="78"/>
        <end position="100"/>
    </location>
</feature>
<dbReference type="EMBL" id="SEYY01002500">
    <property type="protein sequence ID" value="KAB7504738.1"/>
    <property type="molecule type" value="Genomic_DNA"/>
</dbReference>
<keyword evidence="1" id="KW-0812">Transmembrane</keyword>
<comment type="caution">
    <text evidence="2">The sequence shown here is derived from an EMBL/GenBank/DDBJ whole genome shotgun (WGS) entry which is preliminary data.</text>
</comment>
<evidence type="ECO:0000313" key="3">
    <source>
        <dbReference type="Proteomes" id="UP000326759"/>
    </source>
</evidence>
<organism evidence="2 3">
    <name type="scientific">Armadillidium nasatum</name>
    <dbReference type="NCBI Taxonomy" id="96803"/>
    <lineage>
        <taxon>Eukaryota</taxon>
        <taxon>Metazoa</taxon>
        <taxon>Ecdysozoa</taxon>
        <taxon>Arthropoda</taxon>
        <taxon>Crustacea</taxon>
        <taxon>Multicrustacea</taxon>
        <taxon>Malacostraca</taxon>
        <taxon>Eumalacostraca</taxon>
        <taxon>Peracarida</taxon>
        <taxon>Isopoda</taxon>
        <taxon>Oniscidea</taxon>
        <taxon>Crinocheta</taxon>
        <taxon>Armadillidiidae</taxon>
        <taxon>Armadillidium</taxon>
    </lineage>
</organism>
<feature type="transmembrane region" description="Helical" evidence="1">
    <location>
        <begin position="112"/>
        <end position="134"/>
    </location>
</feature>
<sequence>MALTNLQISFLFAIIKFIQVVAQIAMIVYISQSILPDNKEILTKYRICTFIFLSINVVFVIGYSFSENFPVTTFHSEALIFIIMILICGFVGLSETNQISKFKTVDEKTVSLLYWCILCYDPLLLTGIELLSLIPYCSARKNEYTALFKSTKRSN</sequence>
<proteinExistence type="predicted"/>
<reference evidence="2 3" key="1">
    <citation type="journal article" date="2019" name="PLoS Biol.">
        <title>Sex chromosomes control vertical transmission of feminizing Wolbachia symbionts in an isopod.</title>
        <authorList>
            <person name="Becking T."/>
            <person name="Chebbi M.A."/>
            <person name="Giraud I."/>
            <person name="Moumen B."/>
            <person name="Laverre T."/>
            <person name="Caubet Y."/>
            <person name="Peccoud J."/>
            <person name="Gilbert C."/>
            <person name="Cordaux R."/>
        </authorList>
    </citation>
    <scope>NUCLEOTIDE SEQUENCE [LARGE SCALE GENOMIC DNA]</scope>
    <source>
        <strain evidence="2">ANa2</strain>
        <tissue evidence="2">Whole body excluding digestive tract and cuticle</tissue>
    </source>
</reference>
<keyword evidence="1" id="KW-0472">Membrane</keyword>
<accession>A0A5N5TF88</accession>
<dbReference type="Proteomes" id="UP000326759">
    <property type="component" value="Unassembled WGS sequence"/>
</dbReference>
<gene>
    <name evidence="2" type="ORF">Anas_09973</name>
</gene>
<evidence type="ECO:0000313" key="2">
    <source>
        <dbReference type="EMBL" id="KAB7504738.1"/>
    </source>
</evidence>
<keyword evidence="1" id="KW-1133">Transmembrane helix</keyword>
<feature type="transmembrane region" description="Helical" evidence="1">
    <location>
        <begin position="6"/>
        <end position="35"/>
    </location>
</feature>
<keyword evidence="3" id="KW-1185">Reference proteome</keyword>
<name>A0A5N5TF88_9CRUS</name>
<dbReference type="AlphaFoldDB" id="A0A5N5TF88"/>
<protein>
    <submittedName>
        <fullName evidence="2">Uncharacterized protein</fullName>
    </submittedName>
</protein>
<feature type="transmembrane region" description="Helical" evidence="1">
    <location>
        <begin position="47"/>
        <end position="66"/>
    </location>
</feature>